<name>A0AAX1WQG1_9BURK</name>
<keyword evidence="1" id="KW-0812">Transmembrane</keyword>
<accession>A0AAX1WQG1</accession>
<comment type="caution">
    <text evidence="2">The sequence shown here is derived from an EMBL/GenBank/DDBJ whole genome shotgun (WGS) entry which is preliminary data.</text>
</comment>
<dbReference type="EMBL" id="RJVL01000009">
    <property type="protein sequence ID" value="ROR39288.1"/>
    <property type="molecule type" value="Genomic_DNA"/>
</dbReference>
<feature type="transmembrane region" description="Helical" evidence="1">
    <location>
        <begin position="235"/>
        <end position="256"/>
    </location>
</feature>
<dbReference type="AlphaFoldDB" id="A0AAX1WQG1"/>
<reference evidence="2 3" key="1">
    <citation type="submission" date="2018-11" db="EMBL/GenBank/DDBJ databases">
        <title>Genomic Encyclopedia of Type Strains, Phase IV (KMG-IV): sequencing the most valuable type-strain genomes for metagenomic binning, comparative biology and taxonomic classification.</title>
        <authorList>
            <person name="Goeker M."/>
        </authorList>
    </citation>
    <scope>NUCLEOTIDE SEQUENCE [LARGE SCALE GENOMIC DNA]</scope>
    <source>
        <strain evidence="2 3">DSM 15985</strain>
    </source>
</reference>
<gene>
    <name evidence="2" type="ORF">EDC60_3342</name>
</gene>
<organism evidence="2 3">
    <name type="scientific">Diaphorobacter nitroreducens</name>
    <dbReference type="NCBI Taxonomy" id="164759"/>
    <lineage>
        <taxon>Bacteria</taxon>
        <taxon>Pseudomonadati</taxon>
        <taxon>Pseudomonadota</taxon>
        <taxon>Betaproteobacteria</taxon>
        <taxon>Burkholderiales</taxon>
        <taxon>Comamonadaceae</taxon>
        <taxon>Diaphorobacter</taxon>
    </lineage>
</organism>
<evidence type="ECO:0008006" key="4">
    <source>
        <dbReference type="Google" id="ProtNLM"/>
    </source>
</evidence>
<dbReference type="RefSeq" id="WP_123676797.1">
    <property type="nucleotide sequence ID" value="NZ_RJVL01000009.1"/>
</dbReference>
<dbReference type="Proteomes" id="UP000271868">
    <property type="component" value="Unassembled WGS sequence"/>
</dbReference>
<keyword evidence="3" id="KW-1185">Reference proteome</keyword>
<keyword evidence="1" id="KW-0472">Membrane</keyword>
<feature type="transmembrane region" description="Helical" evidence="1">
    <location>
        <begin position="205"/>
        <end position="223"/>
    </location>
</feature>
<sequence length="268" mass="30339">MAFKEKPPRGLLESFSDPLWQRLGLVVVGPQWIVKGRHRGFDWMAIELLHRPTGFRQTIMTTTVFVVRLPRKSKDWYLPADRITPDKQVCVDDACVYAAALGEQPRVRTWRQWLDLAVDAAEEVIRTEGARRKENPQQKAERADAPSWNVVDGNLASIWLVAMAFFTFLNVMGLWQAYGDWQGQGAILLCHGSKPFGTYLQGWKAAVYAISLVAPLPIVAKALHTVTTRMYRQAFRLQLCVEGLLWAGAMVGMHYVRDALVQSVRQAC</sequence>
<feature type="transmembrane region" description="Helical" evidence="1">
    <location>
        <begin position="158"/>
        <end position="178"/>
    </location>
</feature>
<protein>
    <recommendedName>
        <fullName evidence="4">RDD family protein</fullName>
    </recommendedName>
</protein>
<evidence type="ECO:0000313" key="3">
    <source>
        <dbReference type="Proteomes" id="UP000271868"/>
    </source>
</evidence>
<evidence type="ECO:0000256" key="1">
    <source>
        <dbReference type="SAM" id="Phobius"/>
    </source>
</evidence>
<keyword evidence="1" id="KW-1133">Transmembrane helix</keyword>
<proteinExistence type="predicted"/>
<evidence type="ECO:0000313" key="2">
    <source>
        <dbReference type="EMBL" id="ROR39288.1"/>
    </source>
</evidence>